<evidence type="ECO:0000313" key="6">
    <source>
        <dbReference type="Proteomes" id="UP000499080"/>
    </source>
</evidence>
<dbReference type="EMBL" id="BGPR01273634">
    <property type="protein sequence ID" value="GBN05248.1"/>
    <property type="molecule type" value="Genomic_DNA"/>
</dbReference>
<evidence type="ECO:0000313" key="2">
    <source>
        <dbReference type="EMBL" id="GBN05049.1"/>
    </source>
</evidence>
<protein>
    <recommendedName>
        <fullName evidence="7">Secreted protein</fullName>
    </recommendedName>
</protein>
<accession>A0A4Y2KRZ4</accession>
<dbReference type="EMBL" id="BGPR01273564">
    <property type="protein sequence ID" value="GBN05049.1"/>
    <property type="molecule type" value="Genomic_DNA"/>
</dbReference>
<organism evidence="4 6">
    <name type="scientific">Araneus ventricosus</name>
    <name type="common">Orbweaver spider</name>
    <name type="synonym">Epeira ventricosa</name>
    <dbReference type="NCBI Taxonomy" id="182803"/>
    <lineage>
        <taxon>Eukaryota</taxon>
        <taxon>Metazoa</taxon>
        <taxon>Ecdysozoa</taxon>
        <taxon>Arthropoda</taxon>
        <taxon>Chelicerata</taxon>
        <taxon>Arachnida</taxon>
        <taxon>Araneae</taxon>
        <taxon>Araneomorphae</taxon>
        <taxon>Entelegynae</taxon>
        <taxon>Araneoidea</taxon>
        <taxon>Araneidae</taxon>
        <taxon>Araneus</taxon>
    </lineage>
</organism>
<keyword evidence="6" id="KW-1185">Reference proteome</keyword>
<evidence type="ECO:0000313" key="4">
    <source>
        <dbReference type="EMBL" id="GBN05115.1"/>
    </source>
</evidence>
<dbReference type="AlphaFoldDB" id="A0A4Y2KRZ4"/>
<evidence type="ECO:0000256" key="1">
    <source>
        <dbReference type="SAM" id="SignalP"/>
    </source>
</evidence>
<proteinExistence type="predicted"/>
<evidence type="ECO:0000313" key="5">
    <source>
        <dbReference type="EMBL" id="GBN05248.1"/>
    </source>
</evidence>
<sequence length="92" mass="10895">MRSRLCGKNWWFRLFWNSLRSLFSSTTPRLPYSHARLRILLQAAIQAMSSRLCGKNWWFRLFWNALHSTFSSTVLRRRLGRYGLPSGCKGLD</sequence>
<reference evidence="4 6" key="1">
    <citation type="journal article" date="2019" name="Sci. Rep.">
        <title>Orb-weaving spider Araneus ventricosus genome elucidates the spidroin gene catalogue.</title>
        <authorList>
            <person name="Kono N."/>
            <person name="Nakamura H."/>
            <person name="Ohtoshi R."/>
            <person name="Moran D.A.P."/>
            <person name="Shinohara A."/>
            <person name="Yoshida Y."/>
            <person name="Fujiwara M."/>
            <person name="Mori M."/>
            <person name="Tomita M."/>
            <person name="Arakawa K."/>
        </authorList>
    </citation>
    <scope>NUCLEOTIDE SEQUENCE [LARGE SCALE GENOMIC DNA]</scope>
</reference>
<dbReference type="Proteomes" id="UP000499080">
    <property type="component" value="Unassembled WGS sequence"/>
</dbReference>
<name>A0A4Y2KRZ4_ARAVE</name>
<evidence type="ECO:0000313" key="3">
    <source>
        <dbReference type="EMBL" id="GBN05061.1"/>
    </source>
</evidence>
<dbReference type="EMBL" id="BGPR01273587">
    <property type="protein sequence ID" value="GBN05115.1"/>
    <property type="molecule type" value="Genomic_DNA"/>
</dbReference>
<gene>
    <name evidence="5" type="ORF">AVEN_188127_1</name>
    <name evidence="2" type="ORF">AVEN_31752_1</name>
    <name evidence="3" type="ORF">AVEN_33677_1</name>
    <name evidence="4" type="ORF">AVEN_80691_1</name>
</gene>
<evidence type="ECO:0008006" key="7">
    <source>
        <dbReference type="Google" id="ProtNLM"/>
    </source>
</evidence>
<feature type="signal peptide" evidence="1">
    <location>
        <begin position="1"/>
        <end position="21"/>
    </location>
</feature>
<feature type="chain" id="PRO_5036129137" description="Secreted protein" evidence="1">
    <location>
        <begin position="22"/>
        <end position="92"/>
    </location>
</feature>
<keyword evidence="1" id="KW-0732">Signal</keyword>
<comment type="caution">
    <text evidence="4">The sequence shown here is derived from an EMBL/GenBank/DDBJ whole genome shotgun (WGS) entry which is preliminary data.</text>
</comment>
<dbReference type="EMBL" id="BGPR01273567">
    <property type="protein sequence ID" value="GBN05061.1"/>
    <property type="molecule type" value="Genomic_DNA"/>
</dbReference>